<evidence type="ECO:0000256" key="1">
    <source>
        <dbReference type="SAM" id="MobiDB-lite"/>
    </source>
</evidence>
<proteinExistence type="predicted"/>
<feature type="compositionally biased region" description="Polar residues" evidence="1">
    <location>
        <begin position="144"/>
        <end position="177"/>
    </location>
</feature>
<sequence>MSWRNGHFYNNCWDERYYQNNPNPASYDQYNQRERACYDPRTKPPASYGQYNQKERACYDPRTKPLFRGRPSSNFRQGKPIVNKHFEKQQNSATKPGWKTTAQANSSVTPTKTKNQPSSTKNADNKPTYSQIKAVPTPQKACDQITSTNKAENKPTAQTKPVLTTQKTENQPSSYKNADNIPP</sequence>
<dbReference type="EMBL" id="HBUF01181794">
    <property type="protein sequence ID" value="CAG6655525.1"/>
    <property type="molecule type" value="Transcribed_RNA"/>
</dbReference>
<organism evidence="2">
    <name type="scientific">Cacopsylla melanoneura</name>
    <dbReference type="NCBI Taxonomy" id="428564"/>
    <lineage>
        <taxon>Eukaryota</taxon>
        <taxon>Metazoa</taxon>
        <taxon>Ecdysozoa</taxon>
        <taxon>Arthropoda</taxon>
        <taxon>Hexapoda</taxon>
        <taxon>Insecta</taxon>
        <taxon>Pterygota</taxon>
        <taxon>Neoptera</taxon>
        <taxon>Paraneoptera</taxon>
        <taxon>Hemiptera</taxon>
        <taxon>Sternorrhyncha</taxon>
        <taxon>Psylloidea</taxon>
        <taxon>Psyllidae</taxon>
        <taxon>Psyllinae</taxon>
        <taxon>Cacopsylla</taxon>
    </lineage>
</organism>
<feature type="compositionally biased region" description="Polar residues" evidence="1">
    <location>
        <begin position="89"/>
        <end position="131"/>
    </location>
</feature>
<accession>A0A8D8RQN9</accession>
<protein>
    <submittedName>
        <fullName evidence="2">Uncharacterized protein</fullName>
    </submittedName>
</protein>
<name>A0A8D8RQN9_9HEMI</name>
<dbReference type="AlphaFoldDB" id="A0A8D8RQN9"/>
<evidence type="ECO:0000313" key="2">
    <source>
        <dbReference type="EMBL" id="CAG6655525.1"/>
    </source>
</evidence>
<feature type="region of interest" description="Disordered" evidence="1">
    <location>
        <begin position="62"/>
        <end position="183"/>
    </location>
</feature>
<reference evidence="2" key="1">
    <citation type="submission" date="2021-05" db="EMBL/GenBank/DDBJ databases">
        <authorList>
            <person name="Alioto T."/>
            <person name="Alioto T."/>
            <person name="Gomez Garrido J."/>
        </authorList>
    </citation>
    <scope>NUCLEOTIDE SEQUENCE</scope>
</reference>